<reference evidence="2 3" key="2">
    <citation type="journal article" date="2012" name="J. Bacteriol.">
        <title>Complete genome sequences of Desulfosporosinus orientis DSM765T, Desulfosporosinus youngiae DSM17734T, Desulfosporosinus meridiei DSM13257T, and Desulfosporosinus acidiphilus DSM22704T.</title>
        <authorList>
            <person name="Pester M."/>
            <person name="Brambilla E."/>
            <person name="Alazard D."/>
            <person name="Rattei T."/>
            <person name="Weinmaier T."/>
            <person name="Han J."/>
            <person name="Lucas S."/>
            <person name="Lapidus A."/>
            <person name="Cheng J.F."/>
            <person name="Goodwin L."/>
            <person name="Pitluck S."/>
            <person name="Peters L."/>
            <person name="Ovchinnikova G."/>
            <person name="Teshima H."/>
            <person name="Detter J.C."/>
            <person name="Han C.S."/>
            <person name="Tapia R."/>
            <person name="Land M.L."/>
            <person name="Hauser L."/>
            <person name="Kyrpides N.C."/>
            <person name="Ivanova N.N."/>
            <person name="Pagani I."/>
            <person name="Huntmann M."/>
            <person name="Wei C.L."/>
            <person name="Davenport K.W."/>
            <person name="Daligault H."/>
            <person name="Chain P.S."/>
            <person name="Chen A."/>
            <person name="Mavromatis K."/>
            <person name="Markowitz V."/>
            <person name="Szeto E."/>
            <person name="Mikhailova N."/>
            <person name="Pati A."/>
            <person name="Wagner M."/>
            <person name="Woyke T."/>
            <person name="Ollivier B."/>
            <person name="Klenk H.P."/>
            <person name="Spring S."/>
            <person name="Loy A."/>
        </authorList>
    </citation>
    <scope>NUCLEOTIDE SEQUENCE [LARGE SCALE GENOMIC DNA]</scope>
    <source>
        <strain evidence="3">ATCC 19365 / DSM 765 / NCIMB 8382 / VKM B-1628</strain>
    </source>
</reference>
<reference evidence="3" key="1">
    <citation type="submission" date="2011-11" db="EMBL/GenBank/DDBJ databases">
        <title>Complete sequence of Desulfosporosinus orientis DSM 765.</title>
        <authorList>
            <person name="Lucas S."/>
            <person name="Han J."/>
            <person name="Lapidus A."/>
            <person name="Cheng J.-F."/>
            <person name="Goodwin L."/>
            <person name="Pitluck S."/>
            <person name="Peters L."/>
            <person name="Ovchinnikova G."/>
            <person name="Teshima H."/>
            <person name="Detter J.C."/>
            <person name="Han C."/>
            <person name="Tapia R."/>
            <person name="Land M."/>
            <person name="Hauser L."/>
            <person name="Kyrpides N."/>
            <person name="Ivanova N."/>
            <person name="Pagani I."/>
            <person name="Pester M."/>
            <person name="Spring S."/>
            <person name="Ollivier B."/>
            <person name="Rattei T."/>
            <person name="Klenk H.-P."/>
            <person name="Wagner M."/>
            <person name="Loy A."/>
            <person name="Woyke T."/>
        </authorList>
    </citation>
    <scope>NUCLEOTIDE SEQUENCE [LARGE SCALE GENOMIC DNA]</scope>
    <source>
        <strain evidence="3">ATCC 19365 / DSM 765 / NCIMB 8382 / VKM B-1628</strain>
    </source>
</reference>
<dbReference type="InterPro" id="IPR020945">
    <property type="entry name" value="DMSO/NO3_reduct_chaperone"/>
</dbReference>
<name>G7W6L6_DESOD</name>
<dbReference type="PANTHER" id="PTHR34227">
    <property type="entry name" value="CHAPERONE PROTEIN YCDY"/>
    <property type="match status" value="1"/>
</dbReference>
<dbReference type="InterPro" id="IPR050289">
    <property type="entry name" value="TorD/DmsD_chaperones"/>
</dbReference>
<dbReference type="Proteomes" id="UP000006346">
    <property type="component" value="Chromosome"/>
</dbReference>
<dbReference type="AlphaFoldDB" id="G7W6L6"/>
<dbReference type="RefSeq" id="WP_014185462.1">
    <property type="nucleotide sequence ID" value="NC_016584.1"/>
</dbReference>
<sequence>MTTQNDEIAIVLANRRYLYELCQHIFGHEPSRALLELLINEHTQEVLDLLLADENDHHEAQPQTDAYKAYLTLVAELKQALNRDPEGTLEKIISEYTYLMIGPNKLPAPPWESVYLTKERLIFQESTLKVRQKFLKYHFLPANYPHEADDHIAFELDFMGRLAKSTMESFDNANMLEVKNLLTDQKAFLEEHLLVWIGDFAEVIQESRTHYIYPQIAVLVHEFIKIDKEIIDELMNLHI</sequence>
<gene>
    <name evidence="2" type="ordered locus">Desor_3142</name>
</gene>
<evidence type="ECO:0000313" key="2">
    <source>
        <dbReference type="EMBL" id="AET68654.1"/>
    </source>
</evidence>
<dbReference type="PATRIC" id="fig|768706.3.peg.3164"/>
<keyword evidence="1" id="KW-0143">Chaperone</keyword>
<dbReference type="Pfam" id="PF02613">
    <property type="entry name" value="Nitrate_red_del"/>
    <property type="match status" value="1"/>
</dbReference>
<dbReference type="OrthoDB" id="9795302at2"/>
<dbReference type="STRING" id="768706.Desor_3142"/>
<dbReference type="SUPFAM" id="SSF89155">
    <property type="entry name" value="TorD-like"/>
    <property type="match status" value="1"/>
</dbReference>
<evidence type="ECO:0000256" key="1">
    <source>
        <dbReference type="ARBA" id="ARBA00023186"/>
    </source>
</evidence>
<dbReference type="HOGENOM" id="CLU_077650_0_0_9"/>
<proteinExistence type="predicted"/>
<dbReference type="PANTHER" id="PTHR34227:SF1">
    <property type="entry name" value="DIMETHYL SULFOXIDE REDUCTASE CHAPERONE-RELATED"/>
    <property type="match status" value="1"/>
</dbReference>
<evidence type="ECO:0000313" key="3">
    <source>
        <dbReference type="Proteomes" id="UP000006346"/>
    </source>
</evidence>
<keyword evidence="3" id="KW-1185">Reference proteome</keyword>
<dbReference type="InterPro" id="IPR036411">
    <property type="entry name" value="TorD-like_sf"/>
</dbReference>
<dbReference type="EMBL" id="CP003108">
    <property type="protein sequence ID" value="AET68654.1"/>
    <property type="molecule type" value="Genomic_DNA"/>
</dbReference>
<accession>G7W6L6</accession>
<dbReference type="KEGG" id="dor:Desor_3142"/>
<protein>
    <submittedName>
        <fullName evidence="2">Putative component of anaerobic dehydrogenase</fullName>
    </submittedName>
</protein>
<organism evidence="2 3">
    <name type="scientific">Desulfosporosinus orientis (strain ATCC 19365 / DSM 765 / NCIMB 8382 / VKM B-1628 / Singapore I)</name>
    <name type="common">Desulfotomaculum orientis</name>
    <dbReference type="NCBI Taxonomy" id="768706"/>
    <lineage>
        <taxon>Bacteria</taxon>
        <taxon>Bacillati</taxon>
        <taxon>Bacillota</taxon>
        <taxon>Clostridia</taxon>
        <taxon>Eubacteriales</taxon>
        <taxon>Desulfitobacteriaceae</taxon>
        <taxon>Desulfosporosinus</taxon>
    </lineage>
</organism>
<dbReference type="eggNOG" id="COG3381">
    <property type="taxonomic scope" value="Bacteria"/>
</dbReference>
<dbReference type="Gene3D" id="1.10.3480.10">
    <property type="entry name" value="TorD-like"/>
    <property type="match status" value="1"/>
</dbReference>